<keyword evidence="2" id="KW-1185">Reference proteome</keyword>
<evidence type="ECO:0000313" key="1">
    <source>
        <dbReference type="EMBL" id="SDG48602.1"/>
    </source>
</evidence>
<dbReference type="AlphaFoldDB" id="A0A1G7UM08"/>
<evidence type="ECO:0000313" key="2">
    <source>
        <dbReference type="Proteomes" id="UP000198972"/>
    </source>
</evidence>
<accession>A0A1G7UM08</accession>
<dbReference type="OrthoDB" id="2236403at2"/>
<dbReference type="EMBL" id="FNBG01000047">
    <property type="protein sequence ID" value="SDG48602.1"/>
    <property type="molecule type" value="Genomic_DNA"/>
</dbReference>
<dbReference type="RefSeq" id="WP_139173172.1">
    <property type="nucleotide sequence ID" value="NZ_FNBG01000047.1"/>
</dbReference>
<gene>
    <name evidence="1" type="ORF">SAMN04488542_1476</name>
</gene>
<organism evidence="1 2">
    <name type="scientific">Fontibacillus panacisegetis</name>
    <dbReference type="NCBI Taxonomy" id="670482"/>
    <lineage>
        <taxon>Bacteria</taxon>
        <taxon>Bacillati</taxon>
        <taxon>Bacillota</taxon>
        <taxon>Bacilli</taxon>
        <taxon>Bacillales</taxon>
        <taxon>Paenibacillaceae</taxon>
        <taxon>Fontibacillus</taxon>
    </lineage>
</organism>
<reference evidence="1 2" key="1">
    <citation type="submission" date="2016-10" db="EMBL/GenBank/DDBJ databases">
        <authorList>
            <person name="de Groot N.N."/>
        </authorList>
    </citation>
    <scope>NUCLEOTIDE SEQUENCE [LARGE SCALE GENOMIC DNA]</scope>
    <source>
        <strain evidence="1 2">DSM 28129</strain>
    </source>
</reference>
<feature type="non-terminal residue" evidence="1">
    <location>
        <position position="70"/>
    </location>
</feature>
<proteinExistence type="predicted"/>
<dbReference type="Proteomes" id="UP000198972">
    <property type="component" value="Unassembled WGS sequence"/>
</dbReference>
<name>A0A1G7UM08_9BACL</name>
<sequence length="70" mass="8134">MRNLTTTTEQYTMQTTLPLGNLEEKAVSKRSLTPTFKAYDNKQIHMILDLEMFIPDHHVARVIDEMIEAI</sequence>
<protein>
    <submittedName>
        <fullName evidence="1">Uncharacterized protein</fullName>
    </submittedName>
</protein>